<dbReference type="Proteomes" id="UP000626092">
    <property type="component" value="Unassembled WGS sequence"/>
</dbReference>
<dbReference type="PANTHER" id="PTHR31541">
    <property type="entry name" value="B3 DOMAIN PLANT PROTEIN-RELATED"/>
    <property type="match status" value="1"/>
</dbReference>
<name>A0A834FYW1_RHOSS</name>
<reference evidence="3" key="1">
    <citation type="submission" date="2019-11" db="EMBL/GenBank/DDBJ databases">
        <authorList>
            <person name="Liu Y."/>
            <person name="Hou J."/>
            <person name="Li T.-Q."/>
            <person name="Guan C.-H."/>
            <person name="Wu X."/>
            <person name="Wu H.-Z."/>
            <person name="Ling F."/>
            <person name="Zhang R."/>
            <person name="Shi X.-G."/>
            <person name="Ren J.-P."/>
            <person name="Chen E.-F."/>
            <person name="Sun J.-M."/>
        </authorList>
    </citation>
    <scope>NUCLEOTIDE SEQUENCE</scope>
    <source>
        <strain evidence="3">Adult_tree_wgs_1</strain>
        <tissue evidence="3">Leaves</tissue>
    </source>
</reference>
<evidence type="ECO:0000313" key="4">
    <source>
        <dbReference type="Proteomes" id="UP000626092"/>
    </source>
</evidence>
<dbReference type="PANTHER" id="PTHR31541:SF25">
    <property type="entry name" value="GAMMA-GLIADIN B"/>
    <property type="match status" value="1"/>
</dbReference>
<accession>A0A834FYW1</accession>
<protein>
    <submittedName>
        <fullName evidence="3">Uncharacterized protein</fullName>
    </submittedName>
</protein>
<evidence type="ECO:0000313" key="3">
    <source>
        <dbReference type="EMBL" id="KAF7115534.1"/>
    </source>
</evidence>
<dbReference type="EMBL" id="WJXA01000142">
    <property type="protein sequence ID" value="KAF7115534.1"/>
    <property type="molecule type" value="Genomic_DNA"/>
</dbReference>
<dbReference type="Pfam" id="PF03754">
    <property type="entry name" value="At2g31720-like"/>
    <property type="match status" value="1"/>
</dbReference>
<dbReference type="InterPro" id="IPR005508">
    <property type="entry name" value="At2g31720-like"/>
</dbReference>
<dbReference type="OrthoDB" id="1935604at2759"/>
<dbReference type="GO" id="GO:0003677">
    <property type="term" value="F:DNA binding"/>
    <property type="evidence" value="ECO:0007669"/>
    <property type="project" value="InterPro"/>
</dbReference>
<proteinExistence type="predicted"/>
<comment type="caution">
    <text evidence="3">The sequence shown here is derived from an EMBL/GenBank/DDBJ whole genome shotgun (WGS) entry which is preliminary data.</text>
</comment>
<evidence type="ECO:0000256" key="1">
    <source>
        <dbReference type="SAM" id="MobiDB-lite"/>
    </source>
</evidence>
<dbReference type="EMBL" id="WJXA01000371">
    <property type="protein sequence ID" value="KAF7113054.1"/>
    <property type="molecule type" value="Genomic_DNA"/>
</dbReference>
<gene>
    <name evidence="3" type="ORF">RHSIM_RhsimUnG0052100</name>
    <name evidence="2" type="ORF">RHSIM_RhsimUnG0165600</name>
</gene>
<feature type="region of interest" description="Disordered" evidence="1">
    <location>
        <begin position="1"/>
        <end position="99"/>
    </location>
</feature>
<dbReference type="AlphaFoldDB" id="A0A834FYW1"/>
<evidence type="ECO:0000313" key="2">
    <source>
        <dbReference type="EMBL" id="KAF7113054.1"/>
    </source>
</evidence>
<feature type="compositionally biased region" description="Basic and acidic residues" evidence="1">
    <location>
        <begin position="52"/>
        <end position="63"/>
    </location>
</feature>
<organism evidence="3 4">
    <name type="scientific">Rhododendron simsii</name>
    <name type="common">Sims's rhododendron</name>
    <dbReference type="NCBI Taxonomy" id="118357"/>
    <lineage>
        <taxon>Eukaryota</taxon>
        <taxon>Viridiplantae</taxon>
        <taxon>Streptophyta</taxon>
        <taxon>Embryophyta</taxon>
        <taxon>Tracheophyta</taxon>
        <taxon>Spermatophyta</taxon>
        <taxon>Magnoliopsida</taxon>
        <taxon>eudicotyledons</taxon>
        <taxon>Gunneridae</taxon>
        <taxon>Pentapetalae</taxon>
        <taxon>asterids</taxon>
        <taxon>Ericales</taxon>
        <taxon>Ericaceae</taxon>
        <taxon>Ericoideae</taxon>
        <taxon>Rhodoreae</taxon>
        <taxon>Rhododendron</taxon>
    </lineage>
</organism>
<keyword evidence="4" id="KW-1185">Reference proteome</keyword>
<sequence length="248" mass="28389">MEKHIQPDIGCSNGKNTRPTKNREVGEDYGPIPHPGLSISSSKNPEEVVDEERERGERDKYLDDQPSLPNPRSFRDIPKRKRSPMRENVKPPPSTVPSILIPINKEPKIEALMMIEREKEIFGVDVKGKKTQRPCLQKRIRSDIGCSNGEKVRPMKKKKSWRTCGPLPPPDLPQNFRDKIQALNGCKLKLVIQKLLSISDVDDKKYCMSIPISEIRNKFLRSEEKAMFDLEKEKGKIRGIDVELIEPS</sequence>